<evidence type="ECO:0000256" key="3">
    <source>
        <dbReference type="ARBA" id="ARBA00022576"/>
    </source>
</evidence>
<dbReference type="UniPathway" id="UPA00244">
    <property type="reaction ID" value="UER00311"/>
</dbReference>
<protein>
    <recommendedName>
        <fullName evidence="10">Phosphoserine aminotransferase</fullName>
        <ecNumber evidence="10">2.6.1.52</ecNumber>
    </recommendedName>
    <alternativeName>
        <fullName evidence="10">Phosphohydroxythreonine aminotransferase</fullName>
        <shortName evidence="10">PSAT</shortName>
    </alternativeName>
</protein>
<dbReference type="EMBL" id="KC246796">
    <property type="protein sequence ID" value="AHF24520.1"/>
    <property type="molecule type" value="Genomic_DNA"/>
</dbReference>
<dbReference type="HAMAP" id="MF_00160">
    <property type="entry name" value="SerC_aminotrans_5"/>
    <property type="match status" value="1"/>
</dbReference>
<evidence type="ECO:0000313" key="12">
    <source>
        <dbReference type="EMBL" id="AHF24520.1"/>
    </source>
</evidence>
<keyword evidence="7 10" id="KW-0718">Serine biosynthesis</keyword>
<keyword evidence="5 10" id="KW-0808">Transferase</keyword>
<sequence length="361" mass="40181">MNQMQRVYNFSPGPSQLALPVLEKAQKDLVCYGNTGMSVMEMSHRSKMYTDIYDKTVADVRELMKIGDDYDVIFLQGGATQQFSAVPLNLMVNKKADYIDSGNFAHLAAEEAKRYGEVNVVASSREDVYTYVPDVNAIQYDDDADYVHITQNNTIYGTRFVELPKCKAPIVCDASSMILSEEMDVSKYGVIYAGAQKNIGPSGLCLMIIRKDLVGRAMDICPKLLNWEVQVKAASMYNTPNTWGIYLAGLTFEWLKSIGGVQAVEEVNKQKAALLYDFLDNSKLFKPTAQKKYRSRMNVTFVTGDADKDAAFVKAAAAEGLVNLKGHRSVGGMRASIYNAMPMEGVEKLVAFMKKFEQENI</sequence>
<dbReference type="GO" id="GO:0004648">
    <property type="term" value="F:O-phospho-L-serine:2-oxoglutarate aminotransferase activity"/>
    <property type="evidence" value="ECO:0007669"/>
    <property type="project" value="UniProtKB-UniRule"/>
</dbReference>
<accession>W0FND9</accession>
<feature type="binding site" evidence="10">
    <location>
        <position position="154"/>
    </location>
    <ligand>
        <name>pyridoxal 5'-phosphate</name>
        <dbReference type="ChEBI" id="CHEBI:597326"/>
    </ligand>
</feature>
<keyword evidence="4 10" id="KW-0028">Amino-acid biosynthesis</keyword>
<keyword evidence="3 10" id="KW-0032">Aminotransferase</keyword>
<feature type="binding site" evidence="10">
    <location>
        <begin position="79"/>
        <end position="80"/>
    </location>
    <ligand>
        <name>pyridoxal 5'-phosphate</name>
        <dbReference type="ChEBI" id="CHEBI:597326"/>
    </ligand>
</feature>
<keyword evidence="6 10" id="KW-0663">Pyridoxal phosphate</keyword>
<dbReference type="InterPro" id="IPR022278">
    <property type="entry name" value="Pser_aminoTfrase"/>
</dbReference>
<evidence type="ECO:0000256" key="10">
    <source>
        <dbReference type="HAMAP-Rule" id="MF_00160"/>
    </source>
</evidence>
<feature type="binding site" evidence="10">
    <location>
        <position position="173"/>
    </location>
    <ligand>
        <name>pyridoxal 5'-phosphate</name>
        <dbReference type="ChEBI" id="CHEBI:597326"/>
    </ligand>
</feature>
<evidence type="ECO:0000259" key="11">
    <source>
        <dbReference type="Pfam" id="PF00266"/>
    </source>
</evidence>
<feature type="binding site" evidence="10">
    <location>
        <position position="104"/>
    </location>
    <ligand>
        <name>pyridoxal 5'-phosphate</name>
        <dbReference type="ChEBI" id="CHEBI:597326"/>
    </ligand>
</feature>
<comment type="caution">
    <text evidence="10">Lacks conserved residue(s) required for the propagation of feature annotation.</text>
</comment>
<reference evidence="12" key="1">
    <citation type="journal article" date="2013" name="PLoS ONE">
        <title>Metagenomic insights into the carbohydrate-active enzymes carried by the microorganisms adhering to solid digesta in the rumen of cows.</title>
        <authorList>
            <person name="Wang L."/>
            <person name="Hatem A."/>
            <person name="Catalyurek U.V."/>
            <person name="Morrison M."/>
            <person name="Yu Z."/>
        </authorList>
    </citation>
    <scope>NUCLEOTIDE SEQUENCE</scope>
</reference>
<dbReference type="EC" id="2.6.1.52" evidence="10"/>
<dbReference type="GO" id="GO:0030170">
    <property type="term" value="F:pyridoxal phosphate binding"/>
    <property type="evidence" value="ECO:0007669"/>
    <property type="project" value="UniProtKB-UniRule"/>
</dbReference>
<dbReference type="GO" id="GO:0006564">
    <property type="term" value="P:L-serine biosynthetic process"/>
    <property type="evidence" value="ECO:0007669"/>
    <property type="project" value="UniProtKB-UniRule"/>
</dbReference>
<dbReference type="FunFam" id="3.90.1150.10:FF:000006">
    <property type="entry name" value="Phosphoserine aminotransferase"/>
    <property type="match status" value="1"/>
</dbReference>
<name>W0FND9_9BACT</name>
<dbReference type="PIRSF" id="PIRSF000525">
    <property type="entry name" value="SerC"/>
    <property type="match status" value="1"/>
</dbReference>
<feature type="binding site" evidence="10">
    <location>
        <begin position="238"/>
        <end position="239"/>
    </location>
    <ligand>
        <name>pyridoxal 5'-phosphate</name>
        <dbReference type="ChEBI" id="CHEBI:597326"/>
    </ligand>
</feature>
<dbReference type="Gene3D" id="3.90.1150.10">
    <property type="entry name" value="Aspartate Aminotransferase, domain 1"/>
    <property type="match status" value="1"/>
</dbReference>
<proteinExistence type="inferred from homology"/>
<feature type="binding site" evidence="10">
    <location>
        <position position="196"/>
    </location>
    <ligand>
        <name>pyridoxal 5'-phosphate</name>
        <dbReference type="ChEBI" id="CHEBI:597326"/>
    </ligand>
</feature>
<evidence type="ECO:0000256" key="8">
    <source>
        <dbReference type="ARBA" id="ARBA00047630"/>
    </source>
</evidence>
<dbReference type="Gene3D" id="3.40.640.10">
    <property type="entry name" value="Type I PLP-dependent aspartate aminotransferase-like (Major domain)"/>
    <property type="match status" value="1"/>
</dbReference>
<dbReference type="PANTHER" id="PTHR43247:SF1">
    <property type="entry name" value="PHOSPHOSERINE AMINOTRANSFERASE"/>
    <property type="match status" value="1"/>
</dbReference>
<dbReference type="NCBIfam" id="NF003764">
    <property type="entry name" value="PRK05355.1"/>
    <property type="match status" value="1"/>
</dbReference>
<comment type="subcellular location">
    <subcellularLocation>
        <location evidence="10">Cytoplasm</location>
    </subcellularLocation>
</comment>
<dbReference type="InterPro" id="IPR000192">
    <property type="entry name" value="Aminotrans_V_dom"/>
</dbReference>
<gene>
    <name evidence="10" type="primary">serC</name>
</gene>
<dbReference type="SUPFAM" id="SSF53383">
    <property type="entry name" value="PLP-dependent transferases"/>
    <property type="match status" value="1"/>
</dbReference>
<dbReference type="InterPro" id="IPR015422">
    <property type="entry name" value="PyrdxlP-dep_Trfase_small"/>
</dbReference>
<comment type="similarity">
    <text evidence="2 10">Belongs to the class-V pyridoxal-phosphate-dependent aminotransferase family. SerC subfamily.</text>
</comment>
<comment type="catalytic activity">
    <reaction evidence="8 10">
        <text>4-(phosphooxy)-L-threonine + 2-oxoglutarate = (R)-3-hydroxy-2-oxo-4-phosphooxybutanoate + L-glutamate</text>
        <dbReference type="Rhea" id="RHEA:16573"/>
        <dbReference type="ChEBI" id="CHEBI:16810"/>
        <dbReference type="ChEBI" id="CHEBI:29985"/>
        <dbReference type="ChEBI" id="CHEBI:58452"/>
        <dbReference type="ChEBI" id="CHEBI:58538"/>
        <dbReference type="EC" id="2.6.1.52"/>
    </reaction>
</comment>
<dbReference type="Pfam" id="PF00266">
    <property type="entry name" value="Aminotran_5"/>
    <property type="match status" value="1"/>
</dbReference>
<dbReference type="GO" id="GO:0005737">
    <property type="term" value="C:cytoplasm"/>
    <property type="evidence" value="ECO:0007669"/>
    <property type="project" value="UniProtKB-SubCell"/>
</dbReference>
<comment type="catalytic activity">
    <reaction evidence="9 10">
        <text>O-phospho-L-serine + 2-oxoglutarate = 3-phosphooxypyruvate + L-glutamate</text>
        <dbReference type="Rhea" id="RHEA:14329"/>
        <dbReference type="ChEBI" id="CHEBI:16810"/>
        <dbReference type="ChEBI" id="CHEBI:18110"/>
        <dbReference type="ChEBI" id="CHEBI:29985"/>
        <dbReference type="ChEBI" id="CHEBI:57524"/>
        <dbReference type="EC" id="2.6.1.52"/>
    </reaction>
</comment>
<comment type="pathway">
    <text evidence="1 10">Amino-acid biosynthesis; L-serine biosynthesis; L-serine from 3-phospho-D-glycerate: step 2/3.</text>
</comment>
<dbReference type="GO" id="GO:0008615">
    <property type="term" value="P:pyridoxine biosynthetic process"/>
    <property type="evidence" value="ECO:0007669"/>
    <property type="project" value="UniProtKB-UniRule"/>
</dbReference>
<evidence type="ECO:0000256" key="6">
    <source>
        <dbReference type="ARBA" id="ARBA00022898"/>
    </source>
</evidence>
<comment type="pathway">
    <text evidence="10">Cofactor biosynthesis; pyridoxine 5'-phosphate biosynthesis; pyridoxine 5'-phosphate from D-erythrose 4-phosphate: step 3/5.</text>
</comment>
<dbReference type="FunFam" id="3.40.640.10:FF:000010">
    <property type="entry name" value="Phosphoserine aminotransferase"/>
    <property type="match status" value="1"/>
</dbReference>
<comment type="cofactor">
    <cofactor evidence="10">
        <name>pyridoxal 5'-phosphate</name>
        <dbReference type="ChEBI" id="CHEBI:597326"/>
    </cofactor>
    <text evidence="10">Binds 1 pyridoxal phosphate per subunit.</text>
</comment>
<evidence type="ECO:0000256" key="5">
    <source>
        <dbReference type="ARBA" id="ARBA00022679"/>
    </source>
</evidence>
<evidence type="ECO:0000256" key="1">
    <source>
        <dbReference type="ARBA" id="ARBA00005099"/>
    </source>
</evidence>
<comment type="function">
    <text evidence="10">Catalyzes the reversible conversion of 3-phosphohydroxypyruvate to phosphoserine and of 3-hydroxy-2-oxo-4-phosphonooxybutanoate to phosphohydroxythreonine.</text>
</comment>
<keyword evidence="10" id="KW-0963">Cytoplasm</keyword>
<comment type="subunit">
    <text evidence="10">Homodimer.</text>
</comment>
<dbReference type="PANTHER" id="PTHR43247">
    <property type="entry name" value="PHOSPHOSERINE AMINOTRANSFERASE"/>
    <property type="match status" value="1"/>
</dbReference>
<dbReference type="InterPro" id="IPR015424">
    <property type="entry name" value="PyrdxlP-dep_Trfase"/>
</dbReference>
<evidence type="ECO:0000256" key="4">
    <source>
        <dbReference type="ARBA" id="ARBA00022605"/>
    </source>
</evidence>
<keyword evidence="10" id="KW-0664">Pyridoxine biosynthesis</keyword>
<evidence type="ECO:0000256" key="9">
    <source>
        <dbReference type="ARBA" id="ARBA00049007"/>
    </source>
</evidence>
<evidence type="ECO:0000256" key="2">
    <source>
        <dbReference type="ARBA" id="ARBA00006904"/>
    </source>
</evidence>
<feature type="domain" description="Aminotransferase class V" evidence="11">
    <location>
        <begin position="7"/>
        <end position="349"/>
    </location>
</feature>
<dbReference type="NCBIfam" id="TIGR01364">
    <property type="entry name" value="serC_1"/>
    <property type="match status" value="1"/>
</dbReference>
<feature type="binding site" evidence="10">
    <location>
        <position position="45"/>
    </location>
    <ligand>
        <name>L-glutamate</name>
        <dbReference type="ChEBI" id="CHEBI:29985"/>
    </ligand>
</feature>
<feature type="modified residue" description="N6-(pyridoxal phosphate)lysine" evidence="10">
    <location>
        <position position="197"/>
    </location>
</feature>
<dbReference type="InterPro" id="IPR015421">
    <property type="entry name" value="PyrdxlP-dep_Trfase_major"/>
</dbReference>
<dbReference type="AlphaFoldDB" id="W0FND9"/>
<organism evidence="12">
    <name type="scientific">uncultured bacterium Contig28b</name>
    <dbReference type="NCBI Taxonomy" id="1393549"/>
    <lineage>
        <taxon>Bacteria</taxon>
        <taxon>environmental samples</taxon>
    </lineage>
</organism>
<dbReference type="UniPathway" id="UPA00135">
    <property type="reaction ID" value="UER00197"/>
</dbReference>
<evidence type="ECO:0000256" key="7">
    <source>
        <dbReference type="ARBA" id="ARBA00023299"/>
    </source>
</evidence>